<dbReference type="InterPro" id="IPR016186">
    <property type="entry name" value="C-type_lectin-like/link_sf"/>
</dbReference>
<sequence length="110" mass="12287">KSTRNREKVTLMNCPGKLGIFKVFKASIGPFSSLNSTSFGNTCYSFFTSMKNWSDSKQFCESRGGQLPIISSEEEQIFLSSFSNSIWIGVTDEEQEGVWKYVDGTNATTL</sequence>
<organism evidence="3 4">
    <name type="scientific">Seriola dumerili</name>
    <name type="common">Greater amberjack</name>
    <name type="synonym">Caranx dumerili</name>
    <dbReference type="NCBI Taxonomy" id="41447"/>
    <lineage>
        <taxon>Eukaryota</taxon>
        <taxon>Metazoa</taxon>
        <taxon>Chordata</taxon>
        <taxon>Craniata</taxon>
        <taxon>Vertebrata</taxon>
        <taxon>Euteleostomi</taxon>
        <taxon>Actinopterygii</taxon>
        <taxon>Neopterygii</taxon>
        <taxon>Teleostei</taxon>
        <taxon>Neoteleostei</taxon>
        <taxon>Acanthomorphata</taxon>
        <taxon>Carangaria</taxon>
        <taxon>Carangiformes</taxon>
        <taxon>Carangidae</taxon>
        <taxon>Seriola</taxon>
    </lineage>
</organism>
<dbReference type="OMA" id="NEIRTCY"/>
<accession>A0A3B4V7X1</accession>
<dbReference type="PANTHER" id="PTHR45710:SF26">
    <property type="entry name" value="RH26557P"/>
    <property type="match status" value="1"/>
</dbReference>
<dbReference type="PROSITE" id="PS50041">
    <property type="entry name" value="C_TYPE_LECTIN_2"/>
    <property type="match status" value="1"/>
</dbReference>
<dbReference type="Ensembl" id="ENSSDUT00000027369.1">
    <property type="protein sequence ID" value="ENSSDUP00000026893.1"/>
    <property type="gene ID" value="ENSSDUG00000019491.1"/>
</dbReference>
<comment type="subcellular location">
    <subcellularLocation>
        <location evidence="1">Cell membrane</location>
        <topology evidence="1">Single-pass type II membrane protein</topology>
    </subcellularLocation>
</comment>
<dbReference type="Proteomes" id="UP000261420">
    <property type="component" value="Unplaced"/>
</dbReference>
<reference evidence="3" key="1">
    <citation type="submission" date="2025-08" db="UniProtKB">
        <authorList>
            <consortium name="Ensembl"/>
        </authorList>
    </citation>
    <scope>IDENTIFICATION</scope>
</reference>
<evidence type="ECO:0000259" key="2">
    <source>
        <dbReference type="PROSITE" id="PS50041"/>
    </source>
</evidence>
<feature type="domain" description="C-type lectin" evidence="2">
    <location>
        <begin position="39"/>
        <end position="110"/>
    </location>
</feature>
<keyword evidence="4" id="KW-1185">Reference proteome</keyword>
<name>A0A3B4V7X1_SERDU</name>
<dbReference type="InterPro" id="IPR016187">
    <property type="entry name" value="CTDL_fold"/>
</dbReference>
<dbReference type="GO" id="GO:0005886">
    <property type="term" value="C:plasma membrane"/>
    <property type="evidence" value="ECO:0007669"/>
    <property type="project" value="UniProtKB-SubCell"/>
</dbReference>
<reference evidence="3" key="2">
    <citation type="submission" date="2025-09" db="UniProtKB">
        <authorList>
            <consortium name="Ensembl"/>
        </authorList>
    </citation>
    <scope>IDENTIFICATION</scope>
</reference>
<evidence type="ECO:0000313" key="4">
    <source>
        <dbReference type="Proteomes" id="UP000261420"/>
    </source>
</evidence>
<protein>
    <recommendedName>
        <fullName evidence="2">C-type lectin domain-containing protein</fullName>
    </recommendedName>
</protein>
<evidence type="ECO:0000256" key="1">
    <source>
        <dbReference type="ARBA" id="ARBA00004401"/>
    </source>
</evidence>
<dbReference type="Gene3D" id="3.10.100.10">
    <property type="entry name" value="Mannose-Binding Protein A, subunit A"/>
    <property type="match status" value="1"/>
</dbReference>
<evidence type="ECO:0000313" key="3">
    <source>
        <dbReference type="Ensembl" id="ENSSDUP00000026893.1"/>
    </source>
</evidence>
<dbReference type="Pfam" id="PF00059">
    <property type="entry name" value="Lectin_C"/>
    <property type="match status" value="1"/>
</dbReference>
<dbReference type="InterPro" id="IPR001304">
    <property type="entry name" value="C-type_lectin-like"/>
</dbReference>
<dbReference type="InterPro" id="IPR050828">
    <property type="entry name" value="C-type_lectin/matrix_domain"/>
</dbReference>
<proteinExistence type="predicted"/>
<dbReference type="PANTHER" id="PTHR45710">
    <property type="entry name" value="C-TYPE LECTIN DOMAIN-CONTAINING PROTEIN 180"/>
    <property type="match status" value="1"/>
</dbReference>
<dbReference type="SUPFAM" id="SSF56436">
    <property type="entry name" value="C-type lectin-like"/>
    <property type="match status" value="1"/>
</dbReference>
<dbReference type="AlphaFoldDB" id="A0A3B4V7X1"/>